<name>A0A494RFT7_9CAUL</name>
<dbReference type="AlphaFoldDB" id="A0A494RFT7"/>
<gene>
    <name evidence="1" type="ORF">D8I30_08180</name>
</gene>
<organism evidence="1 2">
    <name type="scientific">Brevundimonas naejangsanensis</name>
    <dbReference type="NCBI Taxonomy" id="588932"/>
    <lineage>
        <taxon>Bacteria</taxon>
        <taxon>Pseudomonadati</taxon>
        <taxon>Pseudomonadota</taxon>
        <taxon>Alphaproteobacteria</taxon>
        <taxon>Caulobacterales</taxon>
        <taxon>Caulobacteraceae</taxon>
        <taxon>Brevundimonas</taxon>
    </lineage>
</organism>
<evidence type="ECO:0000313" key="2">
    <source>
        <dbReference type="Proteomes" id="UP000276984"/>
    </source>
</evidence>
<dbReference type="OrthoDB" id="7188405at2"/>
<reference evidence="1 2" key="1">
    <citation type="submission" date="2018-10" db="EMBL/GenBank/DDBJ databases">
        <title>Complete genome sequence of Brevundimonas naejangsanensis BRV3.</title>
        <authorList>
            <person name="Berrios L."/>
            <person name="Ely B."/>
        </authorList>
    </citation>
    <scope>NUCLEOTIDE SEQUENCE [LARGE SCALE GENOMIC DNA]</scope>
    <source>
        <strain evidence="1 2">BRV3</strain>
    </source>
</reference>
<evidence type="ECO:0000313" key="1">
    <source>
        <dbReference type="EMBL" id="AYG95161.1"/>
    </source>
</evidence>
<dbReference type="PROSITE" id="PS51257">
    <property type="entry name" value="PROKAR_LIPOPROTEIN"/>
    <property type="match status" value="1"/>
</dbReference>
<dbReference type="EMBL" id="CP032707">
    <property type="protein sequence ID" value="AYG95161.1"/>
    <property type="molecule type" value="Genomic_DNA"/>
</dbReference>
<evidence type="ECO:0008006" key="3">
    <source>
        <dbReference type="Google" id="ProtNLM"/>
    </source>
</evidence>
<protein>
    <recommendedName>
        <fullName evidence="3">Lipoprotein</fullName>
    </recommendedName>
</protein>
<sequence length="144" mass="15591">MVARLSGACRRREMSRRIAFCAVVATVAAVLTGCAQGPKAALVSTEGMPGQLEPIHAVAFTRDLAVFRVSSNGCTDKSDVKPFITRLKDSAVITLRRLDEDRCTRPVKDGVQIEWTFEELGLPSGAHVVVNNPYLFNDATAVSQ</sequence>
<accession>A0A494RFT7</accession>
<dbReference type="Proteomes" id="UP000276984">
    <property type="component" value="Chromosome"/>
</dbReference>
<proteinExistence type="predicted"/>
<keyword evidence="2" id="KW-1185">Reference proteome</keyword>